<dbReference type="PROSITE" id="PS51677">
    <property type="entry name" value="NODB"/>
    <property type="match status" value="1"/>
</dbReference>
<dbReference type="OrthoDB" id="2795102at2"/>
<organism evidence="6 7">
    <name type="scientific">Nocardioides iriomotensis</name>
    <dbReference type="NCBI Taxonomy" id="715784"/>
    <lineage>
        <taxon>Bacteria</taxon>
        <taxon>Bacillati</taxon>
        <taxon>Actinomycetota</taxon>
        <taxon>Actinomycetes</taxon>
        <taxon>Propionibacteriales</taxon>
        <taxon>Nocardioidaceae</taxon>
        <taxon>Nocardioides</taxon>
    </lineage>
</organism>
<dbReference type="AlphaFoldDB" id="A0A4Q5IWK9"/>
<feature type="domain" description="NodB homology" evidence="5">
    <location>
        <begin position="33"/>
        <end position="255"/>
    </location>
</feature>
<protein>
    <recommendedName>
        <fullName evidence="5">NodB homology domain-containing protein</fullName>
    </recommendedName>
</protein>
<feature type="transmembrane region" description="Helical" evidence="3">
    <location>
        <begin position="375"/>
        <end position="394"/>
    </location>
</feature>
<evidence type="ECO:0000313" key="7">
    <source>
        <dbReference type="Proteomes" id="UP000291189"/>
    </source>
</evidence>
<dbReference type="InterPro" id="IPR002509">
    <property type="entry name" value="NODB_dom"/>
</dbReference>
<keyword evidence="3" id="KW-0812">Transmembrane</keyword>
<dbReference type="PANTHER" id="PTHR34216">
    <property type="match status" value="1"/>
</dbReference>
<keyword evidence="3" id="KW-1133">Transmembrane helix</keyword>
<evidence type="ECO:0000259" key="5">
    <source>
        <dbReference type="PROSITE" id="PS51677"/>
    </source>
</evidence>
<dbReference type="Proteomes" id="UP000291189">
    <property type="component" value="Unassembled WGS sequence"/>
</dbReference>
<dbReference type="GO" id="GO:0016810">
    <property type="term" value="F:hydrolase activity, acting on carbon-nitrogen (but not peptide) bonds"/>
    <property type="evidence" value="ECO:0007669"/>
    <property type="project" value="InterPro"/>
</dbReference>
<dbReference type="Pfam" id="PF01522">
    <property type="entry name" value="Polysacc_deac_1"/>
    <property type="match status" value="1"/>
</dbReference>
<dbReference type="InterPro" id="IPR011330">
    <property type="entry name" value="Glyco_hydro/deAcase_b/a-brl"/>
</dbReference>
<comment type="caution">
    <text evidence="6">The sequence shown here is derived from an EMBL/GenBank/DDBJ whole genome shotgun (WGS) entry which is preliminary data.</text>
</comment>
<name>A0A4Q5IWK9_9ACTN</name>
<feature type="signal peptide" evidence="4">
    <location>
        <begin position="1"/>
        <end position="28"/>
    </location>
</feature>
<evidence type="ECO:0000256" key="1">
    <source>
        <dbReference type="ARBA" id="ARBA00004613"/>
    </source>
</evidence>
<dbReference type="InterPro" id="IPR059177">
    <property type="entry name" value="GH29D-like_dom"/>
</dbReference>
<dbReference type="SUPFAM" id="SSF88713">
    <property type="entry name" value="Glycoside hydrolase/deacetylase"/>
    <property type="match status" value="1"/>
</dbReference>
<sequence>MARVVRTVMVCLALALGPGAINPGPAWGADGNTVISLTFDDGHASQMAVARMLRSRGMSGTFYINSGLVGASPYYLTWSQVHRVAEAGNEIGGHTAHHVPLVAGTSRRTAVAEVCSDRHQLTELAHAPVASFAYPEAVVPGRGVENLIRACGYRSARNVGGVFNLDCPRCAYGESIPPRDPYKLRTVPGVTDRVVPASLQASVTNAERHGGGWVIFTFHGICDNRCTAADSMATRPFTQFLDWLATRRDRGTEVRTVGDVVSNGRSVPRAPLRTAIRCDSKPCAARLGDRGTVSISFDLTGGGHAPTATYYTTDGSDPRTSLTTHHYTRPFVVVTNEVIRYFSRDVAGRAEPTQMQEVRVTSGPDEADAPTGVDAFLWLGGLLVLGITFLGMVARHRQLARFG</sequence>
<dbReference type="CDD" id="cd10967">
    <property type="entry name" value="CE4_GLA_like_6s"/>
    <property type="match status" value="1"/>
</dbReference>
<evidence type="ECO:0000256" key="3">
    <source>
        <dbReference type="SAM" id="Phobius"/>
    </source>
</evidence>
<feature type="chain" id="PRO_5020840864" description="NodB homology domain-containing protein" evidence="4">
    <location>
        <begin position="29"/>
        <end position="403"/>
    </location>
</feature>
<accession>A0A4Q5IWK9</accession>
<dbReference type="GO" id="GO:0005975">
    <property type="term" value="P:carbohydrate metabolic process"/>
    <property type="evidence" value="ECO:0007669"/>
    <property type="project" value="InterPro"/>
</dbReference>
<gene>
    <name evidence="6" type="ORF">ETU37_21130</name>
</gene>
<dbReference type="GO" id="GO:0005576">
    <property type="term" value="C:extracellular region"/>
    <property type="evidence" value="ECO:0007669"/>
    <property type="project" value="UniProtKB-SubCell"/>
</dbReference>
<evidence type="ECO:0000313" key="6">
    <source>
        <dbReference type="EMBL" id="RYU09548.1"/>
    </source>
</evidence>
<reference evidence="6 7" key="1">
    <citation type="submission" date="2019-01" db="EMBL/GenBank/DDBJ databases">
        <title>Nocardioides guangzhouensis sp. nov., an actinobacterium isolated from soil.</title>
        <authorList>
            <person name="Fu Y."/>
            <person name="Cai Y."/>
            <person name="Lin Z."/>
            <person name="Chen P."/>
        </authorList>
    </citation>
    <scope>NUCLEOTIDE SEQUENCE [LARGE SCALE GENOMIC DNA]</scope>
    <source>
        <strain evidence="6 7">NBRC 105384</strain>
    </source>
</reference>
<dbReference type="Pfam" id="PF13290">
    <property type="entry name" value="CHB_HEX_C_1"/>
    <property type="match status" value="1"/>
</dbReference>
<evidence type="ECO:0000256" key="4">
    <source>
        <dbReference type="SAM" id="SignalP"/>
    </source>
</evidence>
<proteinExistence type="predicted"/>
<dbReference type="InterPro" id="IPR051398">
    <property type="entry name" value="Polysacch_Deacetylase"/>
</dbReference>
<dbReference type="PANTHER" id="PTHR34216:SF3">
    <property type="entry name" value="POLY-BETA-1,6-N-ACETYL-D-GLUCOSAMINE N-DEACETYLASE"/>
    <property type="match status" value="1"/>
</dbReference>
<keyword evidence="3" id="KW-0472">Membrane</keyword>
<evidence type="ECO:0000256" key="2">
    <source>
        <dbReference type="ARBA" id="ARBA00022729"/>
    </source>
</evidence>
<dbReference type="EMBL" id="SDPU01000035">
    <property type="protein sequence ID" value="RYU09548.1"/>
    <property type="molecule type" value="Genomic_DNA"/>
</dbReference>
<keyword evidence="2 4" id="KW-0732">Signal</keyword>
<comment type="subcellular location">
    <subcellularLocation>
        <location evidence="1">Secreted</location>
    </subcellularLocation>
</comment>
<dbReference type="Gene3D" id="3.20.20.370">
    <property type="entry name" value="Glycoside hydrolase/deacetylase"/>
    <property type="match status" value="1"/>
</dbReference>
<keyword evidence="7" id="KW-1185">Reference proteome</keyword>